<dbReference type="InterPro" id="IPR036915">
    <property type="entry name" value="Cyclin-like_sf"/>
</dbReference>
<dbReference type="AlphaFoldDB" id="A0AB39ZNH1"/>
<sequence>MAPTKATTRAAIVGGHHQMQQAGGGAGNPLLALGAATRKGLNRRAAATGNIDPNAENMQTRAKRKADHSPIKNDKIKRSALGNLTNNVKIMTLHPGQDEEQSAVGKKPTAQQLQALLDAKKQDNLGVNVFAASKMATRASSKVDDSVENCHKVLDKIEEALARPKPRPKAVPAGKKTVLGEVQLPAMPNPMQIPVLLPPMHNLAAPQMAAIKPVRRISNDFNKTEDSLYMSALEDVSSCDSMRLSGNFEAARRRSAKLQQKTEQQPQPLLLTLPETAPSQVVPILPVPEDVEDFDRKNWDDPFQVSHYAMDIFNYLKVREPEFPIADYMPRQIHLTTWMRTLLVDWMVEVQETFELNHETLYLAVKIVDLYLCREVINKEKLQLLGAAAFFIACKYDERQPPLIEDFLYICDGAYNHDELVRMERETLRVINYDLGIPLSYRFLRRYARCAKVPMPTLTLARYILELSLMDYATIAFSDSQMASAALFMALRMHGGPGQLDKQTWSSTLVYYTGYQLADFAEIVPVLNAGLHRKPRATIKTIRNKYSHKIFHEVAKVPLLTNQELFQSNLDLNESNLS</sequence>
<keyword evidence="2 4" id="KW-0195">Cyclin</keyword>
<evidence type="ECO:0000259" key="5">
    <source>
        <dbReference type="SMART" id="SM00385"/>
    </source>
</evidence>
<name>A0AB39ZNH1_DROSZ</name>
<dbReference type="Proteomes" id="UP001652628">
    <property type="component" value="Chromosome 3"/>
</dbReference>
<comment type="similarity">
    <text evidence="4">Belongs to the cyclin family.</text>
</comment>
<dbReference type="FunFam" id="1.10.472.10:FF:000001">
    <property type="entry name" value="G2/mitotic-specific cyclin"/>
    <property type="match status" value="1"/>
</dbReference>
<dbReference type="PIRSF" id="PIRSF001771">
    <property type="entry name" value="Cyclin_A_B_D_E"/>
    <property type="match status" value="1"/>
</dbReference>
<proteinExistence type="inferred from homology"/>
<dbReference type="GO" id="GO:0051301">
    <property type="term" value="P:cell division"/>
    <property type="evidence" value="ECO:0007669"/>
    <property type="project" value="UniProtKB-KW"/>
</dbReference>
<dbReference type="InterPro" id="IPR006671">
    <property type="entry name" value="Cyclin_N"/>
</dbReference>
<dbReference type="GO" id="GO:0016538">
    <property type="term" value="F:cyclin-dependent protein serine/threonine kinase regulator activity"/>
    <property type="evidence" value="ECO:0007669"/>
    <property type="project" value="InterPro"/>
</dbReference>
<dbReference type="RefSeq" id="XP_016939838.3">
    <property type="nucleotide sequence ID" value="XM_017084349.4"/>
</dbReference>
<accession>A0AB39ZNH1</accession>
<evidence type="ECO:0000256" key="1">
    <source>
        <dbReference type="ARBA" id="ARBA00022618"/>
    </source>
</evidence>
<dbReference type="GO" id="GO:0005634">
    <property type="term" value="C:nucleus"/>
    <property type="evidence" value="ECO:0007669"/>
    <property type="project" value="UniProtKB-ARBA"/>
</dbReference>
<dbReference type="CTD" id="42971"/>
<feature type="domain" description="Cyclin-like" evidence="5">
    <location>
        <begin position="345"/>
        <end position="429"/>
    </location>
</feature>
<evidence type="ECO:0000313" key="7">
    <source>
        <dbReference type="Proteomes" id="UP001652628"/>
    </source>
</evidence>
<keyword evidence="7" id="KW-1185">Reference proteome</keyword>
<organism evidence="7 8">
    <name type="scientific">Drosophila suzukii</name>
    <name type="common">Spotted-wing drosophila fruit fly</name>
    <dbReference type="NCBI Taxonomy" id="28584"/>
    <lineage>
        <taxon>Eukaryota</taxon>
        <taxon>Metazoa</taxon>
        <taxon>Ecdysozoa</taxon>
        <taxon>Arthropoda</taxon>
        <taxon>Hexapoda</taxon>
        <taxon>Insecta</taxon>
        <taxon>Pterygota</taxon>
        <taxon>Neoptera</taxon>
        <taxon>Endopterygota</taxon>
        <taxon>Diptera</taxon>
        <taxon>Brachycera</taxon>
        <taxon>Muscomorpha</taxon>
        <taxon>Ephydroidea</taxon>
        <taxon>Drosophilidae</taxon>
        <taxon>Drosophila</taxon>
        <taxon>Sophophora</taxon>
    </lineage>
</organism>
<protein>
    <submittedName>
        <fullName evidence="8">G2/mitotic-specific cyclin-B3</fullName>
    </submittedName>
</protein>
<evidence type="ECO:0000313" key="8">
    <source>
        <dbReference type="RefSeq" id="XP_016939838.3"/>
    </source>
</evidence>
<gene>
    <name evidence="8" type="primary">CycB3</name>
</gene>
<dbReference type="CDD" id="cd20508">
    <property type="entry name" value="CYCLIN_CCNB3_rpt1"/>
    <property type="match status" value="1"/>
</dbReference>
<reference evidence="8" key="1">
    <citation type="submission" date="2025-08" db="UniProtKB">
        <authorList>
            <consortium name="RefSeq"/>
        </authorList>
    </citation>
    <scope>IDENTIFICATION</scope>
</reference>
<dbReference type="PANTHER" id="PTHR10177">
    <property type="entry name" value="CYCLINS"/>
    <property type="match status" value="1"/>
</dbReference>
<feature type="domain" description="Cyclin-like" evidence="5">
    <location>
        <begin position="442"/>
        <end position="532"/>
    </location>
</feature>
<dbReference type="Gene3D" id="1.10.472.10">
    <property type="entry name" value="Cyclin-like"/>
    <property type="match status" value="2"/>
</dbReference>
<dbReference type="GO" id="GO:0044772">
    <property type="term" value="P:mitotic cell cycle phase transition"/>
    <property type="evidence" value="ECO:0007669"/>
    <property type="project" value="InterPro"/>
</dbReference>
<dbReference type="InterPro" id="IPR046965">
    <property type="entry name" value="Cyclin_A/B-like"/>
</dbReference>
<keyword evidence="3" id="KW-0131">Cell cycle</keyword>
<feature type="domain" description="Cyclin C-terminal" evidence="6">
    <location>
        <begin position="438"/>
        <end position="560"/>
    </location>
</feature>
<dbReference type="SUPFAM" id="SSF47954">
    <property type="entry name" value="Cyclin-like"/>
    <property type="match status" value="2"/>
</dbReference>
<dbReference type="Pfam" id="PF00134">
    <property type="entry name" value="Cyclin_N"/>
    <property type="match status" value="1"/>
</dbReference>
<dbReference type="GeneID" id="108017321"/>
<evidence type="ECO:0000256" key="3">
    <source>
        <dbReference type="ARBA" id="ARBA00023306"/>
    </source>
</evidence>
<dbReference type="InterPro" id="IPR039361">
    <property type="entry name" value="Cyclin"/>
</dbReference>
<keyword evidence="1" id="KW-0132">Cell division</keyword>
<dbReference type="SMART" id="SM00385">
    <property type="entry name" value="CYCLIN"/>
    <property type="match status" value="2"/>
</dbReference>
<dbReference type="InterPro" id="IPR013763">
    <property type="entry name" value="Cyclin-like_dom"/>
</dbReference>
<evidence type="ECO:0000256" key="2">
    <source>
        <dbReference type="ARBA" id="ARBA00023127"/>
    </source>
</evidence>
<evidence type="ECO:0000256" key="4">
    <source>
        <dbReference type="RuleBase" id="RU000383"/>
    </source>
</evidence>
<evidence type="ECO:0000259" key="6">
    <source>
        <dbReference type="SMART" id="SM01332"/>
    </source>
</evidence>
<dbReference type="CDD" id="cd20510">
    <property type="entry name" value="CYCLIN_CCNB3_rpt2"/>
    <property type="match status" value="1"/>
</dbReference>
<dbReference type="InterPro" id="IPR004367">
    <property type="entry name" value="Cyclin_C-dom"/>
</dbReference>
<dbReference type="Pfam" id="PF02984">
    <property type="entry name" value="Cyclin_C"/>
    <property type="match status" value="1"/>
</dbReference>
<dbReference type="SMART" id="SM01332">
    <property type="entry name" value="Cyclin_C"/>
    <property type="match status" value="1"/>
</dbReference>